<dbReference type="OrthoDB" id="9800034at2"/>
<organism evidence="6 7">
    <name type="scientific">Pedobacter frigiditerrae</name>
    <dbReference type="NCBI Taxonomy" id="2530452"/>
    <lineage>
        <taxon>Bacteria</taxon>
        <taxon>Pseudomonadati</taxon>
        <taxon>Bacteroidota</taxon>
        <taxon>Sphingobacteriia</taxon>
        <taxon>Sphingobacteriales</taxon>
        <taxon>Sphingobacteriaceae</taxon>
        <taxon>Pedobacter</taxon>
    </lineage>
</organism>
<comment type="caution">
    <text evidence="6">The sequence shown here is derived from an EMBL/GenBank/DDBJ whole genome shotgun (WGS) entry which is preliminary data.</text>
</comment>
<accession>A0A4R0N3L5</accession>
<feature type="domain" description="DUF1232" evidence="5">
    <location>
        <begin position="86"/>
        <end position="121"/>
    </location>
</feature>
<keyword evidence="2" id="KW-0812">Transmembrane</keyword>
<protein>
    <submittedName>
        <fullName evidence="6">DUF1232 domain-containing protein</fullName>
    </submittedName>
</protein>
<evidence type="ECO:0000256" key="1">
    <source>
        <dbReference type="ARBA" id="ARBA00004127"/>
    </source>
</evidence>
<dbReference type="Pfam" id="PF06803">
    <property type="entry name" value="DUF1232"/>
    <property type="match status" value="1"/>
</dbReference>
<dbReference type="Proteomes" id="UP000292884">
    <property type="component" value="Unassembled WGS sequence"/>
</dbReference>
<keyword evidence="4" id="KW-0472">Membrane</keyword>
<keyword evidence="3" id="KW-1133">Transmembrane helix</keyword>
<dbReference type="AlphaFoldDB" id="A0A4R0N3L5"/>
<evidence type="ECO:0000313" key="7">
    <source>
        <dbReference type="Proteomes" id="UP000292884"/>
    </source>
</evidence>
<evidence type="ECO:0000259" key="5">
    <source>
        <dbReference type="Pfam" id="PF06803"/>
    </source>
</evidence>
<dbReference type="GO" id="GO:0012505">
    <property type="term" value="C:endomembrane system"/>
    <property type="evidence" value="ECO:0007669"/>
    <property type="project" value="UniProtKB-SubCell"/>
</dbReference>
<comment type="subcellular location">
    <subcellularLocation>
        <location evidence="1">Endomembrane system</location>
        <topology evidence="1">Multi-pass membrane protein</topology>
    </subcellularLocation>
</comment>
<dbReference type="EMBL" id="SJSK01000001">
    <property type="protein sequence ID" value="TCC94449.1"/>
    <property type="molecule type" value="Genomic_DNA"/>
</dbReference>
<reference evidence="6 7" key="1">
    <citation type="submission" date="2019-02" db="EMBL/GenBank/DDBJ databases">
        <title>Pedobacter sp. RP-1-13 sp. nov., isolated from Arctic soil.</title>
        <authorList>
            <person name="Dahal R.H."/>
        </authorList>
    </citation>
    <scope>NUCLEOTIDE SEQUENCE [LARGE SCALE GENOMIC DNA]</scope>
    <source>
        <strain evidence="6 7">RP-1-13</strain>
    </source>
</reference>
<evidence type="ECO:0000256" key="2">
    <source>
        <dbReference type="ARBA" id="ARBA00022692"/>
    </source>
</evidence>
<evidence type="ECO:0000313" key="6">
    <source>
        <dbReference type="EMBL" id="TCC94449.1"/>
    </source>
</evidence>
<keyword evidence="7" id="KW-1185">Reference proteome</keyword>
<dbReference type="InterPro" id="IPR010652">
    <property type="entry name" value="DUF1232"/>
</dbReference>
<evidence type="ECO:0000256" key="3">
    <source>
        <dbReference type="ARBA" id="ARBA00022989"/>
    </source>
</evidence>
<proteinExistence type="predicted"/>
<sequence length="146" mass="16556">MFIDSYLETMDMNFNKLKSSFDTFSKIASTLLKDKNKTLNKVQAGFKKATENQGALSNVWDQLQLLFSLVKDYANGNYKSISKSSIIAVAAALLYFISPLDVIPDFLVGLGFVDDAFILSLVYKQVVKELDKYQLWKDGQKRIIHI</sequence>
<evidence type="ECO:0000256" key="4">
    <source>
        <dbReference type="ARBA" id="ARBA00023136"/>
    </source>
</evidence>
<gene>
    <name evidence="6" type="ORF">EZ428_06665</name>
</gene>
<name>A0A4R0N3L5_9SPHI</name>